<keyword evidence="7 15" id="KW-0732">Signal</keyword>
<dbReference type="SMART" id="SM00369">
    <property type="entry name" value="LRR_TYP"/>
    <property type="match status" value="23"/>
</dbReference>
<dbReference type="GO" id="GO:0005886">
    <property type="term" value="C:plasma membrane"/>
    <property type="evidence" value="ECO:0007669"/>
    <property type="project" value="UniProtKB-SubCell"/>
</dbReference>
<feature type="transmembrane region" description="Helical" evidence="14">
    <location>
        <begin position="1099"/>
        <end position="1123"/>
    </location>
</feature>
<feature type="domain" description="TIR" evidence="16">
    <location>
        <begin position="1159"/>
        <end position="1292"/>
    </location>
</feature>
<keyword evidence="6 14" id="KW-0812">Transmembrane</keyword>
<evidence type="ECO:0000256" key="1">
    <source>
        <dbReference type="ARBA" id="ARBA00004236"/>
    </source>
</evidence>
<dbReference type="InterPro" id="IPR000483">
    <property type="entry name" value="Cys-rich_flank_reg_C"/>
</dbReference>
<dbReference type="FunFam" id="3.80.10.10:FF:001438">
    <property type="entry name" value="Uncharacterized protein"/>
    <property type="match status" value="1"/>
</dbReference>
<keyword evidence="12" id="KW-0325">Glycoprotein</keyword>
<feature type="signal peptide" evidence="15">
    <location>
        <begin position="1"/>
        <end position="20"/>
    </location>
</feature>
<evidence type="ECO:0000256" key="2">
    <source>
        <dbReference type="ARBA" id="ARBA00004479"/>
    </source>
</evidence>
<dbReference type="PROSITE" id="PS50104">
    <property type="entry name" value="TIR"/>
    <property type="match status" value="1"/>
</dbReference>
<reference evidence="17" key="2">
    <citation type="submission" date="2017-10" db="EMBL/GenBank/DDBJ databases">
        <title>Ladona fulva Genome sequencing and assembly.</title>
        <authorList>
            <person name="Murali S."/>
            <person name="Richards S."/>
            <person name="Bandaranaike D."/>
            <person name="Bellair M."/>
            <person name="Blankenburg K."/>
            <person name="Chao H."/>
            <person name="Dinh H."/>
            <person name="Doddapaneni H."/>
            <person name="Dugan-Rocha S."/>
            <person name="Elkadiri S."/>
            <person name="Gnanaolivu R."/>
            <person name="Hernandez B."/>
            <person name="Skinner E."/>
            <person name="Javaid M."/>
            <person name="Lee S."/>
            <person name="Li M."/>
            <person name="Ming W."/>
            <person name="Munidasa M."/>
            <person name="Muniz J."/>
            <person name="Nguyen L."/>
            <person name="Hughes D."/>
            <person name="Osuji N."/>
            <person name="Pu L.-L."/>
            <person name="Puazo M."/>
            <person name="Qu C."/>
            <person name="Quiroz J."/>
            <person name="Raj R."/>
            <person name="Weissenberger G."/>
            <person name="Xin Y."/>
            <person name="Zou X."/>
            <person name="Han Y."/>
            <person name="Worley K."/>
            <person name="Muzny D."/>
            <person name="Gibbs R."/>
        </authorList>
    </citation>
    <scope>NUCLEOTIDE SEQUENCE</scope>
    <source>
        <strain evidence="17">Sampled in the wild</strain>
    </source>
</reference>
<feature type="region of interest" description="Disordered" evidence="13">
    <location>
        <begin position="53"/>
        <end position="76"/>
    </location>
</feature>
<dbReference type="FunFam" id="3.40.50.10140:FF:000021">
    <property type="entry name" value="Toll receptor 13"/>
    <property type="match status" value="1"/>
</dbReference>
<dbReference type="InterPro" id="IPR035897">
    <property type="entry name" value="Toll_tir_struct_dom_sf"/>
</dbReference>
<dbReference type="PANTHER" id="PTHR24365:SF541">
    <property type="entry name" value="PROTEIN TOLL-RELATED"/>
    <property type="match status" value="1"/>
</dbReference>
<proteinExistence type="inferred from homology"/>
<keyword evidence="10 14" id="KW-0472">Membrane</keyword>
<dbReference type="GO" id="GO:0038023">
    <property type="term" value="F:signaling receptor activity"/>
    <property type="evidence" value="ECO:0007669"/>
    <property type="project" value="TreeGrafter"/>
</dbReference>
<dbReference type="SMART" id="SM00364">
    <property type="entry name" value="LRR_BAC"/>
    <property type="match status" value="11"/>
</dbReference>
<keyword evidence="11" id="KW-0675">Receptor</keyword>
<sequence length="1369" mass="150919">MQLNPLTLTALGAIFGVLAASSLSKALRYTAPDECKWVSLRDAGGVNFGVDDGTWDGAGDDPDDIDGSLLDDDGGEADDEEVSLFCRLRTINSELENTNFSAIQPRHTAALRLECSDALFFQSSLRPDSFRALTFLRILSIEFCKLGSLPAGAFRGLTRLRRLTLRTHNSDWSALALDVEAGAFSAADLPRLTHLDLSENNLWSLPPGVFCPLPLLKALNLTKNRLRDVTPFHFTAPDGASSTSGGLHDTPHCGARLQVLDLSNNSVESLPAGALSGLTRLRELRLEGNALSFVADGAFQGLTSLAVLRLSHNRLSSLPPELFASSRDLREIHLSNNSVSVLAPGLLAGLERLQLLDLSQNELTSDWVNGATLAGLVRLVVLDISHNRLGPRIDAAVFRDLYSLQILRLSDNIIEALPEAAFSALANLHTLVLSRNRLTAVKAAPAIPPVGMVTVGTPTSSKPETSPFSGLRALSLLALDGNSLMTLEAEALSDCAGLQDLHLNGNRLRVIPQGLSTTLPQLRTIDLGENAISSIDNSSFAPNGLPHLYGLRLTDNLMTELRRGALKALPALKILNLSRNRISYIEPGAFDDNTALQAVRVDGNQLTELAGLFTNLPNLIWLNASDNRLEWFDYALIPTGLQWLDIHSNSIAELGNYFESESKLKLSILDASANKLTEISGNAVPDSVELLFLGENRIERVQPYAFFKKPNLTRVDLMKNNITHLGPNSLRISAVPHTRSLPEFYIGGNPFACDCTMDWLQRVNKDGSSLRNQPRVMDLNSIYCRLIHGRGRKFMPLVDATPSDFLCPYETHCFALCHCCDFDACDCEMTCPPDCTCHHDQSWSANVVDCSTAGLSGLPARIPMDATEVYLDGNSLGKITSHAFIGRKRLRSLFLNASAIDTIANRSFNGLPDLRILYLQENLLGDLKGYEFEGLPALQELYLQGNRLTSVASTTFSPLPALQILNLERNRISLYSVWSLEGNPALSSIRLSHNPWSCDCDFLTNFKEWLQKGAANAVEDLSEIRCVTLGNSSESRSANTSSIELINGDWEEIVANDPSAKSHFLIQNNITVCGPWGQNGTGFSSSGNNFLTEPLIRDYLPLLIATLSAFVIVTLISLLIFIYRLELRVWFHSRYGVRLFLFPSSSSSMGASQIGDSDKLFDAFVSYSSKDEAFVAQELAPALEPNYKLCLHYRDFPVGSYISETIVQAVESSKRTIMVLSENYIRSEWCRFEFKSAHHRVLRDRRRRLIVIILGEVPPARELDPDIRLYLKTNTYLQWGDKLFWEKLRYALPDVPNNRRRGGGVGGGGGSEDLRPHKKRGKDLVRRERRGDVRSEVKERSCERGGGGGLLPSPAWLRWALVGRGKRRS</sequence>
<evidence type="ECO:0000256" key="9">
    <source>
        <dbReference type="ARBA" id="ARBA00022989"/>
    </source>
</evidence>
<keyword evidence="8" id="KW-0677">Repeat</keyword>
<evidence type="ECO:0000256" key="15">
    <source>
        <dbReference type="SAM" id="SignalP"/>
    </source>
</evidence>
<evidence type="ECO:0000256" key="6">
    <source>
        <dbReference type="ARBA" id="ARBA00022692"/>
    </source>
</evidence>
<dbReference type="SMART" id="SM00013">
    <property type="entry name" value="LRRNT"/>
    <property type="match status" value="1"/>
</dbReference>
<feature type="chain" id="PRO_5035478809" description="TIR domain-containing protein" evidence="15">
    <location>
        <begin position="21"/>
        <end position="1369"/>
    </location>
</feature>
<evidence type="ECO:0000313" key="18">
    <source>
        <dbReference type="Proteomes" id="UP000792457"/>
    </source>
</evidence>
<evidence type="ECO:0000256" key="10">
    <source>
        <dbReference type="ARBA" id="ARBA00023136"/>
    </source>
</evidence>
<name>A0A8K0JUP8_LADFU</name>
<dbReference type="PRINTS" id="PR01537">
    <property type="entry name" value="INTRLKN1R1F"/>
</dbReference>
<comment type="similarity">
    <text evidence="3">Belongs to the Toll-like receptor family.</text>
</comment>
<evidence type="ECO:0000256" key="7">
    <source>
        <dbReference type="ARBA" id="ARBA00022729"/>
    </source>
</evidence>
<dbReference type="Proteomes" id="UP000792457">
    <property type="component" value="Unassembled WGS sequence"/>
</dbReference>
<comment type="subcellular location">
    <subcellularLocation>
        <location evidence="1">Cell membrane</location>
    </subcellularLocation>
    <subcellularLocation>
        <location evidence="2">Membrane</location>
        <topology evidence="2">Single-pass type I membrane protein</topology>
    </subcellularLocation>
</comment>
<evidence type="ECO:0000256" key="13">
    <source>
        <dbReference type="SAM" id="MobiDB-lite"/>
    </source>
</evidence>
<dbReference type="Pfam" id="PF13676">
    <property type="entry name" value="TIR_2"/>
    <property type="match status" value="1"/>
</dbReference>
<evidence type="ECO:0000256" key="11">
    <source>
        <dbReference type="ARBA" id="ARBA00023170"/>
    </source>
</evidence>
<reference evidence="17" key="1">
    <citation type="submission" date="2013-04" db="EMBL/GenBank/DDBJ databases">
        <authorList>
            <person name="Qu J."/>
            <person name="Murali S.C."/>
            <person name="Bandaranaike D."/>
            <person name="Bellair M."/>
            <person name="Blankenburg K."/>
            <person name="Chao H."/>
            <person name="Dinh H."/>
            <person name="Doddapaneni H."/>
            <person name="Downs B."/>
            <person name="Dugan-Rocha S."/>
            <person name="Elkadiri S."/>
            <person name="Gnanaolivu R.D."/>
            <person name="Hernandez B."/>
            <person name="Javaid M."/>
            <person name="Jayaseelan J.C."/>
            <person name="Lee S."/>
            <person name="Li M."/>
            <person name="Ming W."/>
            <person name="Munidasa M."/>
            <person name="Muniz J."/>
            <person name="Nguyen L."/>
            <person name="Ongeri F."/>
            <person name="Osuji N."/>
            <person name="Pu L.-L."/>
            <person name="Puazo M."/>
            <person name="Qu C."/>
            <person name="Quiroz J."/>
            <person name="Raj R."/>
            <person name="Weissenberger G."/>
            <person name="Xin Y."/>
            <person name="Zou X."/>
            <person name="Han Y."/>
            <person name="Richards S."/>
            <person name="Worley K."/>
            <person name="Muzny D."/>
            <person name="Gibbs R."/>
        </authorList>
    </citation>
    <scope>NUCLEOTIDE SEQUENCE</scope>
    <source>
        <strain evidence="17">Sampled in the wild</strain>
    </source>
</reference>
<evidence type="ECO:0000259" key="16">
    <source>
        <dbReference type="PROSITE" id="PS50104"/>
    </source>
</evidence>
<keyword evidence="5" id="KW-0433">Leucine-rich repeat</keyword>
<dbReference type="SMART" id="SM00255">
    <property type="entry name" value="TIR"/>
    <property type="match status" value="1"/>
</dbReference>
<evidence type="ECO:0000256" key="3">
    <source>
        <dbReference type="ARBA" id="ARBA00009634"/>
    </source>
</evidence>
<dbReference type="InterPro" id="IPR000372">
    <property type="entry name" value="LRRNT"/>
</dbReference>
<dbReference type="InterPro" id="IPR000157">
    <property type="entry name" value="TIR_dom"/>
</dbReference>
<comment type="caution">
    <text evidence="17">The sequence shown here is derived from an EMBL/GenBank/DDBJ whole genome shotgun (WGS) entry which is preliminary data.</text>
</comment>
<dbReference type="OrthoDB" id="2015831at2759"/>
<dbReference type="Gene3D" id="3.80.10.10">
    <property type="entry name" value="Ribonuclease Inhibitor"/>
    <property type="match status" value="7"/>
</dbReference>
<dbReference type="PROSITE" id="PS51450">
    <property type="entry name" value="LRR"/>
    <property type="match status" value="6"/>
</dbReference>
<evidence type="ECO:0000256" key="8">
    <source>
        <dbReference type="ARBA" id="ARBA00022737"/>
    </source>
</evidence>
<dbReference type="GO" id="GO:0007165">
    <property type="term" value="P:signal transduction"/>
    <property type="evidence" value="ECO:0007669"/>
    <property type="project" value="InterPro"/>
</dbReference>
<dbReference type="InterPro" id="IPR003591">
    <property type="entry name" value="Leu-rich_rpt_typical-subtyp"/>
</dbReference>
<dbReference type="EMBL" id="KZ308149">
    <property type="protein sequence ID" value="KAG8223015.1"/>
    <property type="molecule type" value="Genomic_DNA"/>
</dbReference>
<keyword evidence="9 14" id="KW-1133">Transmembrane helix</keyword>
<accession>A0A8K0JUP8</accession>
<dbReference type="SUPFAM" id="SSF52200">
    <property type="entry name" value="Toll/Interleukin receptor TIR domain"/>
    <property type="match status" value="1"/>
</dbReference>
<evidence type="ECO:0000256" key="4">
    <source>
        <dbReference type="ARBA" id="ARBA00022475"/>
    </source>
</evidence>
<dbReference type="FunFam" id="3.80.10.10:FF:001164">
    <property type="entry name" value="GH01279p"/>
    <property type="match status" value="2"/>
</dbReference>
<feature type="region of interest" description="Disordered" evidence="13">
    <location>
        <begin position="1299"/>
        <end position="1354"/>
    </location>
</feature>
<organism evidence="17 18">
    <name type="scientific">Ladona fulva</name>
    <name type="common">Scarce chaser dragonfly</name>
    <name type="synonym">Libellula fulva</name>
    <dbReference type="NCBI Taxonomy" id="123851"/>
    <lineage>
        <taxon>Eukaryota</taxon>
        <taxon>Metazoa</taxon>
        <taxon>Ecdysozoa</taxon>
        <taxon>Arthropoda</taxon>
        <taxon>Hexapoda</taxon>
        <taxon>Insecta</taxon>
        <taxon>Pterygota</taxon>
        <taxon>Palaeoptera</taxon>
        <taxon>Odonata</taxon>
        <taxon>Epiprocta</taxon>
        <taxon>Anisoptera</taxon>
        <taxon>Libelluloidea</taxon>
        <taxon>Libellulidae</taxon>
        <taxon>Ladona</taxon>
    </lineage>
</organism>
<dbReference type="Gene3D" id="3.40.50.10140">
    <property type="entry name" value="Toll/interleukin-1 receptor homology (TIR) domain"/>
    <property type="match status" value="1"/>
</dbReference>
<gene>
    <name evidence="17" type="ORF">J437_LFUL000723</name>
</gene>
<dbReference type="InterPro" id="IPR032675">
    <property type="entry name" value="LRR_dom_sf"/>
</dbReference>
<protein>
    <recommendedName>
        <fullName evidence="16">TIR domain-containing protein</fullName>
    </recommendedName>
</protein>
<keyword evidence="4" id="KW-1003">Cell membrane</keyword>
<evidence type="ECO:0000313" key="17">
    <source>
        <dbReference type="EMBL" id="KAG8223015.1"/>
    </source>
</evidence>
<keyword evidence="18" id="KW-1185">Reference proteome</keyword>
<dbReference type="Pfam" id="PF13855">
    <property type="entry name" value="LRR_8"/>
    <property type="match status" value="6"/>
</dbReference>
<feature type="compositionally biased region" description="Acidic residues" evidence="13">
    <location>
        <begin position="58"/>
        <end position="76"/>
    </location>
</feature>
<feature type="compositionally biased region" description="Basic and acidic residues" evidence="13">
    <location>
        <begin position="1322"/>
        <end position="1343"/>
    </location>
</feature>
<evidence type="ECO:0000256" key="14">
    <source>
        <dbReference type="SAM" id="Phobius"/>
    </source>
</evidence>
<dbReference type="SMART" id="SM00082">
    <property type="entry name" value="LRRCT"/>
    <property type="match status" value="2"/>
</dbReference>
<dbReference type="PRINTS" id="PR00019">
    <property type="entry name" value="LEURICHRPT"/>
</dbReference>
<dbReference type="SUPFAM" id="SSF52058">
    <property type="entry name" value="L domain-like"/>
    <property type="match status" value="3"/>
</dbReference>
<dbReference type="InterPro" id="IPR001611">
    <property type="entry name" value="Leu-rich_rpt"/>
</dbReference>
<evidence type="ECO:0000256" key="5">
    <source>
        <dbReference type="ARBA" id="ARBA00022614"/>
    </source>
</evidence>
<dbReference type="PANTHER" id="PTHR24365">
    <property type="entry name" value="TOLL-LIKE RECEPTOR"/>
    <property type="match status" value="1"/>
</dbReference>
<evidence type="ECO:0000256" key="12">
    <source>
        <dbReference type="ARBA" id="ARBA00023180"/>
    </source>
</evidence>